<dbReference type="EMBL" id="WKKF01000019">
    <property type="protein sequence ID" value="MRX56893.1"/>
    <property type="molecule type" value="Genomic_DNA"/>
</dbReference>
<proteinExistence type="predicted"/>
<keyword evidence="1" id="KW-0472">Membrane</keyword>
<protein>
    <submittedName>
        <fullName evidence="2">Uncharacterized protein</fullName>
    </submittedName>
</protein>
<gene>
    <name evidence="2" type="ORF">GJU41_23415</name>
</gene>
<name>A0A6I2MM13_9BACI</name>
<sequence length="63" mass="7403">MRRKINYYNMSPWVKQFKVIAGQFIVPITIFQTIRTLIFPSPVDLVLLSLLILLGVSLHMEWI</sequence>
<comment type="caution">
    <text evidence="2">The sequence shown here is derived from an EMBL/GenBank/DDBJ whole genome shotgun (WGS) entry which is preliminary data.</text>
</comment>
<dbReference type="Proteomes" id="UP000441585">
    <property type="component" value="Unassembled WGS sequence"/>
</dbReference>
<keyword evidence="1" id="KW-1133">Transmembrane helix</keyword>
<evidence type="ECO:0000313" key="2">
    <source>
        <dbReference type="EMBL" id="MRX56893.1"/>
    </source>
</evidence>
<keyword evidence="1" id="KW-0812">Transmembrane</keyword>
<dbReference type="AlphaFoldDB" id="A0A6I2MM13"/>
<organism evidence="2 3">
    <name type="scientific">Metabacillus idriensis</name>
    <dbReference type="NCBI Taxonomy" id="324768"/>
    <lineage>
        <taxon>Bacteria</taxon>
        <taxon>Bacillati</taxon>
        <taxon>Bacillota</taxon>
        <taxon>Bacilli</taxon>
        <taxon>Bacillales</taxon>
        <taxon>Bacillaceae</taxon>
        <taxon>Metabacillus</taxon>
    </lineage>
</organism>
<keyword evidence="3" id="KW-1185">Reference proteome</keyword>
<evidence type="ECO:0000313" key="3">
    <source>
        <dbReference type="Proteomes" id="UP000441585"/>
    </source>
</evidence>
<evidence type="ECO:0000256" key="1">
    <source>
        <dbReference type="SAM" id="Phobius"/>
    </source>
</evidence>
<accession>A0A6I2MM13</accession>
<feature type="transmembrane region" description="Helical" evidence="1">
    <location>
        <begin position="45"/>
        <end position="62"/>
    </location>
</feature>
<reference evidence="2 3" key="1">
    <citation type="submission" date="2019-11" db="EMBL/GenBank/DDBJ databases">
        <title>Bacillus idriensis genome.</title>
        <authorList>
            <person name="Konopka E.N."/>
            <person name="Newman J.D."/>
        </authorList>
    </citation>
    <scope>NUCLEOTIDE SEQUENCE [LARGE SCALE GENOMIC DNA]</scope>
    <source>
        <strain evidence="2 3">DSM 19097</strain>
    </source>
</reference>
<dbReference type="RefSeq" id="WP_070879435.1">
    <property type="nucleotide sequence ID" value="NZ_CAJFZX010000001.1"/>
</dbReference>